<dbReference type="Proteomes" id="UP000380386">
    <property type="component" value="Unassembled WGS sequence"/>
</dbReference>
<sequence length="88" mass="9777">MGQTFGLMTFNTTHEAIQIKDILDENPDYTSSIISTPGSISAGCGMSVRFNYDEKNAILQLLADKGFSYQQIYKGNRVGVKSTYELDQ</sequence>
<name>A0A5P0ZHB8_9LACO</name>
<accession>A0A5P0ZHB8</accession>
<evidence type="ECO:0000313" key="3">
    <source>
        <dbReference type="Proteomes" id="UP000380386"/>
    </source>
</evidence>
<dbReference type="RefSeq" id="WP_153382810.1">
    <property type="nucleotide sequence ID" value="NZ_VDFM01000004.1"/>
</dbReference>
<organism evidence="2 3">
    <name type="scientific">Companilactobacillus mishanensis</name>
    <dbReference type="NCBI Taxonomy" id="2486008"/>
    <lineage>
        <taxon>Bacteria</taxon>
        <taxon>Bacillati</taxon>
        <taxon>Bacillota</taxon>
        <taxon>Bacilli</taxon>
        <taxon>Lactobacillales</taxon>
        <taxon>Lactobacillaceae</taxon>
        <taxon>Companilactobacillus</taxon>
    </lineage>
</organism>
<evidence type="ECO:0000259" key="1">
    <source>
        <dbReference type="Pfam" id="PF11823"/>
    </source>
</evidence>
<dbReference type="InterPro" id="IPR021778">
    <property type="entry name" value="Se/S_carrier-like"/>
</dbReference>
<reference evidence="2 3" key="1">
    <citation type="journal article" date="2019" name="Syst. Appl. Microbiol.">
        <title>Polyphasic characterization of two novel Lactobacillus spp. isolated from blown salami packages: Description of Lactobacillus halodurans sp. nov. and Lactobacillus salsicarnum sp. nov.</title>
        <authorList>
            <person name="Schuster J.A."/>
            <person name="Klingl A."/>
            <person name="Vogel R.F."/>
            <person name="Ehrmann M.A."/>
        </authorList>
    </citation>
    <scope>NUCLEOTIDE SEQUENCE [LARGE SCALE GENOMIC DNA]</scope>
    <source>
        <strain evidence="2 3">TMW 1.2118</strain>
    </source>
</reference>
<gene>
    <name evidence="2" type="ORF">FHL02_05000</name>
</gene>
<evidence type="ECO:0000313" key="2">
    <source>
        <dbReference type="EMBL" id="MQS52378.1"/>
    </source>
</evidence>
<dbReference type="EMBL" id="VDFM01000004">
    <property type="protein sequence ID" value="MQS52378.1"/>
    <property type="molecule type" value="Genomic_DNA"/>
</dbReference>
<dbReference type="AlphaFoldDB" id="A0A5P0ZHB8"/>
<dbReference type="Pfam" id="PF11823">
    <property type="entry name" value="Se_S_carrier"/>
    <property type="match status" value="1"/>
</dbReference>
<feature type="domain" description="Putative Se/S carrier protein-like" evidence="1">
    <location>
        <begin position="6"/>
        <end position="74"/>
    </location>
</feature>
<comment type="caution">
    <text evidence="2">The sequence shown here is derived from an EMBL/GenBank/DDBJ whole genome shotgun (WGS) entry which is preliminary data.</text>
</comment>
<protein>
    <submittedName>
        <fullName evidence="2">DUF3343 domain-containing protein</fullName>
    </submittedName>
</protein>
<proteinExistence type="predicted"/>
<dbReference type="OrthoDB" id="2187432at2"/>